<dbReference type="Proteomes" id="UP000184346">
    <property type="component" value="Unassembled WGS sequence"/>
</dbReference>
<protein>
    <recommendedName>
        <fullName evidence="3">DUF2256 domain-containing protein</fullName>
    </recommendedName>
</protein>
<reference evidence="1 2" key="1">
    <citation type="submission" date="2016-11" db="EMBL/GenBank/DDBJ databases">
        <authorList>
            <person name="Jaros S."/>
            <person name="Januszkiewicz K."/>
            <person name="Wedrychowicz H."/>
        </authorList>
    </citation>
    <scope>NUCLEOTIDE SEQUENCE [LARGE SCALE GENOMIC DNA]</scope>
    <source>
        <strain evidence="1 2">DSM 19980</strain>
    </source>
</reference>
<dbReference type="Pfam" id="PF10013">
    <property type="entry name" value="DUF2256"/>
    <property type="match status" value="1"/>
</dbReference>
<dbReference type="InterPro" id="IPR017136">
    <property type="entry name" value="UCP037205"/>
</dbReference>
<evidence type="ECO:0008006" key="3">
    <source>
        <dbReference type="Google" id="ProtNLM"/>
    </source>
</evidence>
<dbReference type="PIRSF" id="PIRSF037205">
    <property type="entry name" value="UCP037205"/>
    <property type="match status" value="1"/>
</dbReference>
<dbReference type="RefSeq" id="WP_072825434.1">
    <property type="nucleotide sequence ID" value="NZ_FQUJ01000024.1"/>
</dbReference>
<accession>A0A1M5ELZ3</accession>
<organism evidence="1 2">
    <name type="scientific">Modicisalibacter ilicicola DSM 19980</name>
    <dbReference type="NCBI Taxonomy" id="1121942"/>
    <lineage>
        <taxon>Bacteria</taxon>
        <taxon>Pseudomonadati</taxon>
        <taxon>Pseudomonadota</taxon>
        <taxon>Gammaproteobacteria</taxon>
        <taxon>Oceanospirillales</taxon>
        <taxon>Halomonadaceae</taxon>
        <taxon>Modicisalibacter</taxon>
    </lineage>
</organism>
<proteinExistence type="predicted"/>
<dbReference type="STRING" id="1121942.SAMN02745148_03564"/>
<evidence type="ECO:0000313" key="1">
    <source>
        <dbReference type="EMBL" id="SHF80323.1"/>
    </source>
</evidence>
<dbReference type="OrthoDB" id="27194at2"/>
<dbReference type="AlphaFoldDB" id="A0A1M5ELZ3"/>
<dbReference type="EMBL" id="FQUJ01000024">
    <property type="protein sequence ID" value="SHF80323.1"/>
    <property type="molecule type" value="Genomic_DNA"/>
</dbReference>
<evidence type="ECO:0000313" key="2">
    <source>
        <dbReference type="Proteomes" id="UP000184346"/>
    </source>
</evidence>
<gene>
    <name evidence="1" type="ORF">SAMN02745148_03564</name>
</gene>
<dbReference type="PANTHER" id="PTHR37463">
    <property type="entry name" value="GSL3115 PROTEIN"/>
    <property type="match status" value="1"/>
</dbReference>
<dbReference type="PANTHER" id="PTHR37463:SF1">
    <property type="entry name" value="DUF2256 DOMAIN-CONTAINING PROTEIN"/>
    <property type="match status" value="1"/>
</dbReference>
<keyword evidence="2" id="KW-1185">Reference proteome</keyword>
<sequence length="57" mass="6667">MHRKPHLPTKTCPVCERPFAWRKKWARHWDSVVYCSERCRRRGRQASTAGDQPASGS</sequence>
<name>A0A1M5ELZ3_9GAMM</name>